<sequence length="33" mass="3819">MCVCGCRASFSPFWGFCECKGFRVQTCFREKFG</sequence>
<name>A0A068EU97_9CAUD</name>
<dbReference type="KEGG" id="vg:22277114"/>
<evidence type="ECO:0000313" key="1">
    <source>
        <dbReference type="EMBL" id="AID50606.1"/>
    </source>
</evidence>
<dbReference type="GeneID" id="22277114"/>
<protein>
    <submittedName>
        <fullName evidence="1">Uncharacterized protein</fullName>
    </submittedName>
</protein>
<dbReference type="Proteomes" id="UP000027382">
    <property type="component" value="Segment"/>
</dbReference>
<proteinExistence type="predicted"/>
<organism evidence="1 2">
    <name type="scientific">Bacillus phage CP-51</name>
    <dbReference type="NCBI Taxonomy" id="1391188"/>
    <lineage>
        <taxon>Viruses</taxon>
        <taxon>Duplodnaviria</taxon>
        <taxon>Heunggongvirae</taxon>
        <taxon>Uroviricota</taxon>
        <taxon>Caudoviricetes</taxon>
        <taxon>Herelleviridae</taxon>
        <taxon>Spounavirinae</taxon>
        <taxon>Siminovitchvirus</taxon>
        <taxon>Siminovitchvirus CP51</taxon>
    </lineage>
</organism>
<evidence type="ECO:0000313" key="2">
    <source>
        <dbReference type="Proteomes" id="UP000027382"/>
    </source>
</evidence>
<keyword evidence="2" id="KW-1185">Reference proteome</keyword>
<reference evidence="1" key="1">
    <citation type="journal article" date="2014" name="Virology">
        <title>The odd one out: Bacillus ACT bacteriophage CP-51 exhibits unusual properties compared to related Spounavirinae W.Ph. and Bastille.</title>
        <authorList>
            <person name="Klumpp J."/>
            <person name="Schmuki M."/>
            <person name="Sozhamannan S."/>
            <person name="Beyer W."/>
            <person name="Fouts D.E."/>
            <person name="Bernbach V."/>
            <person name="Calendar R."/>
            <person name="Loessner M.J."/>
        </authorList>
    </citation>
    <scope>NUCLEOTIDE SEQUENCE [LARGE SCALE GENOMIC DNA]</scope>
</reference>
<dbReference type="RefSeq" id="YP_009099215.1">
    <property type="nucleotide sequence ID" value="NC_025423.1"/>
</dbReference>
<accession>A0A068EU97</accession>
<dbReference type="EMBL" id="KF554508">
    <property type="protein sequence ID" value="AID50606.1"/>
    <property type="molecule type" value="Genomic_DNA"/>
</dbReference>